<name>A0A1M6EAK7_9FLAO</name>
<proteinExistence type="predicted"/>
<accession>A0A1M6EAK7</accession>
<dbReference type="STRING" id="1178825.SAMN05216261_1873"/>
<organism evidence="1 2">
    <name type="scientific">Algibacter luteus</name>
    <dbReference type="NCBI Taxonomy" id="1178825"/>
    <lineage>
        <taxon>Bacteria</taxon>
        <taxon>Pseudomonadati</taxon>
        <taxon>Bacteroidota</taxon>
        <taxon>Flavobacteriia</taxon>
        <taxon>Flavobacteriales</taxon>
        <taxon>Flavobacteriaceae</taxon>
        <taxon>Algibacter</taxon>
    </lineage>
</organism>
<sequence length="176" mass="20345">MILKGFKEKSNKKYLNKLLALRKVNIDASKVNSLGVILNVDEFDDYDAFRDLAELIKIRPNKLKIIAFSSFNKDAALTWDDCFNPKDFGWSGSIKNIELKSFINTKFDALISYYEQEVLELKMITAESQAKIKIGILQSDERLNDLIIKTDLKEFSLFKTEVFKYLTILNKISNNE</sequence>
<reference evidence="1 2" key="1">
    <citation type="submission" date="2016-11" db="EMBL/GenBank/DDBJ databases">
        <authorList>
            <person name="Jaros S."/>
            <person name="Januszkiewicz K."/>
            <person name="Wedrychowicz H."/>
        </authorList>
    </citation>
    <scope>NUCLEOTIDE SEQUENCE [LARGE SCALE GENOMIC DNA]</scope>
    <source>
        <strain evidence="1 2">CGMCC 1.12213</strain>
    </source>
</reference>
<dbReference type="EMBL" id="FQYK01000004">
    <property type="protein sequence ID" value="SHI82380.1"/>
    <property type="molecule type" value="Genomic_DNA"/>
</dbReference>
<dbReference type="Pfam" id="PF21857">
    <property type="entry name" value="DUF6913"/>
    <property type="match status" value="1"/>
</dbReference>
<protein>
    <submittedName>
        <fullName evidence="1">Uncharacterized protein</fullName>
    </submittedName>
</protein>
<dbReference type="AlphaFoldDB" id="A0A1M6EAK7"/>
<dbReference type="InterPro" id="IPR054207">
    <property type="entry name" value="DUF6913"/>
</dbReference>
<keyword evidence="2" id="KW-1185">Reference proteome</keyword>
<dbReference type="RefSeq" id="WP_019386603.1">
    <property type="nucleotide sequence ID" value="NZ_ALIH01000002.1"/>
</dbReference>
<dbReference type="Proteomes" id="UP000184396">
    <property type="component" value="Unassembled WGS sequence"/>
</dbReference>
<evidence type="ECO:0000313" key="2">
    <source>
        <dbReference type="Proteomes" id="UP000184396"/>
    </source>
</evidence>
<dbReference type="OrthoDB" id="1430532at2"/>
<gene>
    <name evidence="1" type="ORF">SAMN05216261_1873</name>
</gene>
<evidence type="ECO:0000313" key="1">
    <source>
        <dbReference type="EMBL" id="SHI82380.1"/>
    </source>
</evidence>
<dbReference type="eggNOG" id="ENOG503327W">
    <property type="taxonomic scope" value="Bacteria"/>
</dbReference>